<gene>
    <name evidence="2" type="ORF">GHO39_02450</name>
</gene>
<comment type="caution">
    <text evidence="2">The sequence shown here is derived from an EMBL/GenBank/DDBJ whole genome shotgun (WGS) entry which is preliminary data.</text>
</comment>
<dbReference type="AlphaFoldDB" id="A0A7X2C2C1"/>
<sequence>MAGSGHRQSGGIDAFKRGGGNGSLSYFLLEAAARLKFGYGRIHINRVNASWRVTTSC</sequence>
<feature type="region of interest" description="Disordered" evidence="1">
    <location>
        <begin position="1"/>
        <end position="20"/>
    </location>
</feature>
<dbReference type="Proteomes" id="UP000489190">
    <property type="component" value="Unassembled WGS sequence"/>
</dbReference>
<dbReference type="RefSeq" id="WP_153326566.1">
    <property type="nucleotide sequence ID" value="NZ_WIWI01000005.1"/>
</dbReference>
<dbReference type="EMBL" id="WIWI01000005">
    <property type="protein sequence ID" value="MQT88027.1"/>
    <property type="molecule type" value="Genomic_DNA"/>
</dbReference>
<accession>A0A7X2C2C1</accession>
<evidence type="ECO:0000256" key="1">
    <source>
        <dbReference type="SAM" id="MobiDB-lite"/>
    </source>
</evidence>
<name>A0A7X2C2C1_9PSED</name>
<protein>
    <submittedName>
        <fullName evidence="2">Uncharacterized protein</fullName>
    </submittedName>
</protein>
<evidence type="ECO:0000313" key="3">
    <source>
        <dbReference type="Proteomes" id="UP000489190"/>
    </source>
</evidence>
<reference evidence="2 3" key="1">
    <citation type="submission" date="2019-10" db="EMBL/GenBank/DDBJ databases">
        <title>Evaluation of single-gene subtyping targets for Pseudomonas.</title>
        <authorList>
            <person name="Reichler S.J."/>
            <person name="Orsi R.H."/>
            <person name="Wiedmann M."/>
            <person name="Martin N.H."/>
            <person name="Murphy S.I."/>
        </authorList>
    </citation>
    <scope>NUCLEOTIDE SEQUENCE [LARGE SCALE GENOMIC DNA]</scope>
    <source>
        <strain evidence="2 3">FSL R10-3254</strain>
    </source>
</reference>
<proteinExistence type="predicted"/>
<organism evidence="2 3">
    <name type="scientific">Pseudomonas helleri</name>
    <dbReference type="NCBI Taxonomy" id="1608996"/>
    <lineage>
        <taxon>Bacteria</taxon>
        <taxon>Pseudomonadati</taxon>
        <taxon>Pseudomonadota</taxon>
        <taxon>Gammaproteobacteria</taxon>
        <taxon>Pseudomonadales</taxon>
        <taxon>Pseudomonadaceae</taxon>
        <taxon>Pseudomonas</taxon>
    </lineage>
</organism>
<evidence type="ECO:0000313" key="2">
    <source>
        <dbReference type="EMBL" id="MQT88027.1"/>
    </source>
</evidence>